<sequence>MDGYSNHPPAQDSTNIGGQSLALKGGAAGSLLFLLTFIIYVFLKKCDSCTIIFKVRADDASSRPVEEA</sequence>
<dbReference type="Proteomes" id="UP000006729">
    <property type="component" value="Chromosome 15"/>
</dbReference>
<proteinExistence type="predicted"/>
<dbReference type="HOGENOM" id="CLU_191006_0_0_1"/>
<evidence type="ECO:0000313" key="3">
    <source>
        <dbReference type="Proteomes" id="UP000006729"/>
    </source>
</evidence>
<gene>
    <name evidence="2" type="ORF">POPTR_015G021000</name>
</gene>
<dbReference type="EMBL" id="CM009304">
    <property type="protein sequence ID" value="PNS99982.1"/>
    <property type="molecule type" value="Genomic_DNA"/>
</dbReference>
<keyword evidence="1" id="KW-0472">Membrane</keyword>
<keyword evidence="1" id="KW-1133">Transmembrane helix</keyword>
<evidence type="ECO:0000313" key="2">
    <source>
        <dbReference type="EMBL" id="PNS99982.1"/>
    </source>
</evidence>
<dbReference type="InParanoid" id="B9IDY7"/>
<reference evidence="2 3" key="1">
    <citation type="journal article" date="2006" name="Science">
        <title>The genome of black cottonwood, Populus trichocarpa (Torr. &amp; Gray).</title>
        <authorList>
            <person name="Tuskan G.A."/>
            <person name="Difazio S."/>
            <person name="Jansson S."/>
            <person name="Bohlmann J."/>
            <person name="Grigoriev I."/>
            <person name="Hellsten U."/>
            <person name="Putnam N."/>
            <person name="Ralph S."/>
            <person name="Rombauts S."/>
            <person name="Salamov A."/>
            <person name="Schein J."/>
            <person name="Sterck L."/>
            <person name="Aerts A."/>
            <person name="Bhalerao R.R."/>
            <person name="Bhalerao R.P."/>
            <person name="Blaudez D."/>
            <person name="Boerjan W."/>
            <person name="Brun A."/>
            <person name="Brunner A."/>
            <person name="Busov V."/>
            <person name="Campbell M."/>
            <person name="Carlson J."/>
            <person name="Chalot M."/>
            <person name="Chapman J."/>
            <person name="Chen G.L."/>
            <person name="Cooper D."/>
            <person name="Coutinho P.M."/>
            <person name="Couturier J."/>
            <person name="Covert S."/>
            <person name="Cronk Q."/>
            <person name="Cunningham R."/>
            <person name="Davis J."/>
            <person name="Degroeve S."/>
            <person name="Dejardin A."/>
            <person name="Depamphilis C."/>
            <person name="Detter J."/>
            <person name="Dirks B."/>
            <person name="Dubchak I."/>
            <person name="Duplessis S."/>
            <person name="Ehlting J."/>
            <person name="Ellis B."/>
            <person name="Gendler K."/>
            <person name="Goodstein D."/>
            <person name="Gribskov M."/>
            <person name="Grimwood J."/>
            <person name="Groover A."/>
            <person name="Gunter L."/>
            <person name="Hamberger B."/>
            <person name="Heinze B."/>
            <person name="Helariutta Y."/>
            <person name="Henrissat B."/>
            <person name="Holligan D."/>
            <person name="Holt R."/>
            <person name="Huang W."/>
            <person name="Islam-Faridi N."/>
            <person name="Jones S."/>
            <person name="Jones-Rhoades M."/>
            <person name="Jorgensen R."/>
            <person name="Joshi C."/>
            <person name="Kangasjarvi J."/>
            <person name="Karlsson J."/>
            <person name="Kelleher C."/>
            <person name="Kirkpatrick R."/>
            <person name="Kirst M."/>
            <person name="Kohler A."/>
            <person name="Kalluri U."/>
            <person name="Larimer F."/>
            <person name="Leebens-Mack J."/>
            <person name="Leple J.C."/>
            <person name="Locascio P."/>
            <person name="Lou Y."/>
            <person name="Lucas S."/>
            <person name="Martin F."/>
            <person name="Montanini B."/>
            <person name="Napoli C."/>
            <person name="Nelson D.R."/>
            <person name="Nelson C."/>
            <person name="Nieminen K."/>
            <person name="Nilsson O."/>
            <person name="Pereda V."/>
            <person name="Peter G."/>
            <person name="Philippe R."/>
            <person name="Pilate G."/>
            <person name="Poliakov A."/>
            <person name="Razumovskaya J."/>
            <person name="Richardson P."/>
            <person name="Rinaldi C."/>
            <person name="Ritland K."/>
            <person name="Rouze P."/>
            <person name="Ryaboy D."/>
            <person name="Schmutz J."/>
            <person name="Schrader J."/>
            <person name="Segerman B."/>
            <person name="Shin H."/>
            <person name="Siddiqui A."/>
            <person name="Sterky F."/>
            <person name="Terry A."/>
            <person name="Tsai C.J."/>
            <person name="Uberbacher E."/>
            <person name="Unneberg P."/>
            <person name="Vahala J."/>
            <person name="Wall K."/>
            <person name="Wessler S."/>
            <person name="Yang G."/>
            <person name="Yin T."/>
            <person name="Douglas C."/>
            <person name="Marra M."/>
            <person name="Sandberg G."/>
            <person name="Van de Peer Y."/>
            <person name="Rokhsar D."/>
        </authorList>
    </citation>
    <scope>NUCLEOTIDE SEQUENCE [LARGE SCALE GENOMIC DNA]</scope>
    <source>
        <strain evidence="3">cv. Nisqually</strain>
    </source>
</reference>
<name>B9IDY7_POPTR</name>
<keyword evidence="1" id="KW-0812">Transmembrane</keyword>
<dbReference type="AlphaFoldDB" id="B9IDY7"/>
<organism evidence="2 3">
    <name type="scientific">Populus trichocarpa</name>
    <name type="common">Western balsam poplar</name>
    <name type="synonym">Populus balsamifera subsp. trichocarpa</name>
    <dbReference type="NCBI Taxonomy" id="3694"/>
    <lineage>
        <taxon>Eukaryota</taxon>
        <taxon>Viridiplantae</taxon>
        <taxon>Streptophyta</taxon>
        <taxon>Embryophyta</taxon>
        <taxon>Tracheophyta</taxon>
        <taxon>Spermatophyta</taxon>
        <taxon>Magnoliopsida</taxon>
        <taxon>eudicotyledons</taxon>
        <taxon>Gunneridae</taxon>
        <taxon>Pentapetalae</taxon>
        <taxon>rosids</taxon>
        <taxon>fabids</taxon>
        <taxon>Malpighiales</taxon>
        <taxon>Salicaceae</taxon>
        <taxon>Saliceae</taxon>
        <taxon>Populus</taxon>
    </lineage>
</organism>
<keyword evidence="3" id="KW-1185">Reference proteome</keyword>
<protein>
    <submittedName>
        <fullName evidence="2">Uncharacterized protein</fullName>
    </submittedName>
</protein>
<evidence type="ECO:0000256" key="1">
    <source>
        <dbReference type="SAM" id="Phobius"/>
    </source>
</evidence>
<accession>B9IDY7</accession>
<feature type="transmembrane region" description="Helical" evidence="1">
    <location>
        <begin position="21"/>
        <end position="43"/>
    </location>
</feature>